<dbReference type="PANTHER" id="PTHR43826:SF3">
    <property type="entry name" value="GLUCOSE-6-PHOSPHATE EXCHANGER SLC37A4"/>
    <property type="match status" value="1"/>
</dbReference>
<dbReference type="PIRSF" id="PIRSF002808">
    <property type="entry name" value="Hexose_phosphate_transp"/>
    <property type="match status" value="1"/>
</dbReference>
<comment type="subcellular location">
    <subcellularLocation>
        <location evidence="1">Endomembrane system</location>
        <topology evidence="1">Multi-pass membrane protein</topology>
    </subcellularLocation>
</comment>
<dbReference type="RefSeq" id="WP_236582797.1">
    <property type="nucleotide sequence ID" value="NZ_DAMBKY010000001.1"/>
</dbReference>
<evidence type="ECO:0000313" key="7">
    <source>
        <dbReference type="EMBL" id="RKF42039.1"/>
    </source>
</evidence>
<dbReference type="GO" id="GO:0035435">
    <property type="term" value="P:phosphate ion transmembrane transport"/>
    <property type="evidence" value="ECO:0007669"/>
    <property type="project" value="TreeGrafter"/>
</dbReference>
<accession>A0A420GA21</accession>
<feature type="transmembrane region" description="Helical" evidence="5">
    <location>
        <begin position="237"/>
        <end position="262"/>
    </location>
</feature>
<proteinExistence type="predicted"/>
<protein>
    <submittedName>
        <fullName evidence="7">Phosphonate metabolism protein PhnB</fullName>
    </submittedName>
</protein>
<feature type="transmembrane region" description="Helical" evidence="5">
    <location>
        <begin position="12"/>
        <end position="28"/>
    </location>
</feature>
<feature type="transmembrane region" description="Helical" evidence="5">
    <location>
        <begin position="171"/>
        <end position="188"/>
    </location>
</feature>
<keyword evidence="2 5" id="KW-0812">Transmembrane</keyword>
<feature type="transmembrane region" description="Helical" evidence="5">
    <location>
        <begin position="398"/>
        <end position="416"/>
    </location>
</feature>
<sequence length="427" mass="47671">MERKFRKDQWKMLFVTMFCYLFFYTGRHNFGWAARGIAKELDISFQQVGWISFAMLMGYAIGQLINGNLADRWSPKIMIVAGGGLSILCNLAISFASSYIAILVLWTLNGYFQSMAWGSGGKLISNWWSSSERGKAFGFYTMAAGSSSVLTFLMALLLVQQEQSWRTLFRYPILFLAGALVVFLFVAYSDPKRKGYTSAAEKEGIAKQEDAQEKVAASEKQDNWKQSYLHVFRHRNFMIASLAIGFQSMARYGLIFWVPIHFLGNNYKESSGNMWLTLLIPIGMALGALSFGYISDLVFNKNRGKSIAAGMIISCIIALLIYWVPIHNHLLMGILMFTSGFFVYGPQANFWTLSPDLLGARLVGTGIGVMNMFAYVFAAVGEPLFGKLIDYTGNTANIFLFVALICAICATIISFVQSPKSISIKKP</sequence>
<gene>
    <name evidence="7" type="ORF">BCY89_00600</name>
</gene>
<feature type="transmembrane region" description="Helical" evidence="5">
    <location>
        <begin position="306"/>
        <end position="324"/>
    </location>
</feature>
<dbReference type="Pfam" id="PF07690">
    <property type="entry name" value="MFS_1"/>
    <property type="match status" value="1"/>
</dbReference>
<dbReference type="PROSITE" id="PS50850">
    <property type="entry name" value="MFS"/>
    <property type="match status" value="1"/>
</dbReference>
<feature type="transmembrane region" description="Helical" evidence="5">
    <location>
        <begin position="330"/>
        <end position="346"/>
    </location>
</feature>
<feature type="transmembrane region" description="Helical" evidence="5">
    <location>
        <begin position="48"/>
        <end position="65"/>
    </location>
</feature>
<dbReference type="Proteomes" id="UP000286402">
    <property type="component" value="Unassembled WGS sequence"/>
</dbReference>
<dbReference type="InterPro" id="IPR020846">
    <property type="entry name" value="MFS_dom"/>
</dbReference>
<dbReference type="SUPFAM" id="SSF103473">
    <property type="entry name" value="MFS general substrate transporter"/>
    <property type="match status" value="1"/>
</dbReference>
<comment type="caution">
    <text evidence="7">The sequence shown here is derived from an EMBL/GenBank/DDBJ whole genome shotgun (WGS) entry which is preliminary data.</text>
</comment>
<dbReference type="GO" id="GO:0016020">
    <property type="term" value="C:membrane"/>
    <property type="evidence" value="ECO:0007669"/>
    <property type="project" value="InterPro"/>
</dbReference>
<dbReference type="InterPro" id="IPR011701">
    <property type="entry name" value="MFS"/>
</dbReference>
<evidence type="ECO:0000259" key="6">
    <source>
        <dbReference type="PROSITE" id="PS50850"/>
    </source>
</evidence>
<dbReference type="EMBL" id="MCAQ01000001">
    <property type="protein sequence ID" value="RKF42039.1"/>
    <property type="molecule type" value="Genomic_DNA"/>
</dbReference>
<dbReference type="GO" id="GO:0061513">
    <property type="term" value="F:glucose 6-phosphate:phosphate antiporter activity"/>
    <property type="evidence" value="ECO:0007669"/>
    <property type="project" value="TreeGrafter"/>
</dbReference>
<feature type="transmembrane region" description="Helical" evidence="5">
    <location>
        <begin position="358"/>
        <end position="378"/>
    </location>
</feature>
<keyword evidence="3 5" id="KW-1133">Transmembrane helix</keyword>
<name>A0A420GA21_9SPHI</name>
<dbReference type="InterPro" id="IPR051337">
    <property type="entry name" value="OPA_Antiporter"/>
</dbReference>
<dbReference type="Gene3D" id="1.20.1250.20">
    <property type="entry name" value="MFS general substrate transporter like domains"/>
    <property type="match status" value="2"/>
</dbReference>
<dbReference type="GO" id="GO:0012505">
    <property type="term" value="C:endomembrane system"/>
    <property type="evidence" value="ECO:0007669"/>
    <property type="project" value="UniProtKB-SubCell"/>
</dbReference>
<feature type="domain" description="Major facilitator superfamily (MFS) profile" evidence="6">
    <location>
        <begin position="12"/>
        <end position="421"/>
    </location>
</feature>
<organism evidence="7 8">
    <name type="scientific">Sphingobacterium siyangense</name>
    <dbReference type="NCBI Taxonomy" id="459529"/>
    <lineage>
        <taxon>Bacteria</taxon>
        <taxon>Pseudomonadati</taxon>
        <taxon>Bacteroidota</taxon>
        <taxon>Sphingobacteriia</taxon>
        <taxon>Sphingobacteriales</taxon>
        <taxon>Sphingobacteriaceae</taxon>
        <taxon>Sphingobacterium</taxon>
    </lineage>
</organism>
<dbReference type="InterPro" id="IPR036259">
    <property type="entry name" value="MFS_trans_sf"/>
</dbReference>
<evidence type="ECO:0000256" key="2">
    <source>
        <dbReference type="ARBA" id="ARBA00022692"/>
    </source>
</evidence>
<dbReference type="PANTHER" id="PTHR43826">
    <property type="entry name" value="GLUCOSE-6-PHOSPHATE EXCHANGER SLC37A4"/>
    <property type="match status" value="1"/>
</dbReference>
<evidence type="ECO:0000256" key="1">
    <source>
        <dbReference type="ARBA" id="ARBA00004127"/>
    </source>
</evidence>
<evidence type="ECO:0000313" key="8">
    <source>
        <dbReference type="Proteomes" id="UP000286402"/>
    </source>
</evidence>
<evidence type="ECO:0000256" key="3">
    <source>
        <dbReference type="ARBA" id="ARBA00022989"/>
    </source>
</evidence>
<keyword evidence="8" id="KW-1185">Reference proteome</keyword>
<feature type="transmembrane region" description="Helical" evidence="5">
    <location>
        <begin position="274"/>
        <end position="294"/>
    </location>
</feature>
<evidence type="ECO:0000256" key="5">
    <source>
        <dbReference type="SAM" id="Phobius"/>
    </source>
</evidence>
<feature type="transmembrane region" description="Helical" evidence="5">
    <location>
        <begin position="137"/>
        <end position="159"/>
    </location>
</feature>
<reference evidence="7 8" key="1">
    <citation type="submission" date="2016-07" db="EMBL/GenBank/DDBJ databases">
        <title>Genome analysis of Sphingobacterium siyangense T12B17.</title>
        <authorList>
            <person name="Xu D."/>
            <person name="Su Y."/>
            <person name="Zheng S."/>
        </authorList>
    </citation>
    <scope>NUCLEOTIDE SEQUENCE [LARGE SCALE GENOMIC DNA]</scope>
    <source>
        <strain evidence="7 8">T12B17</strain>
    </source>
</reference>
<dbReference type="InterPro" id="IPR000849">
    <property type="entry name" value="Sugar_P_transporter"/>
</dbReference>
<dbReference type="AlphaFoldDB" id="A0A420GA21"/>
<keyword evidence="4 5" id="KW-0472">Membrane</keyword>
<evidence type="ECO:0000256" key="4">
    <source>
        <dbReference type="ARBA" id="ARBA00023136"/>
    </source>
</evidence>